<feature type="region of interest" description="Disordered" evidence="5">
    <location>
        <begin position="1109"/>
        <end position="1131"/>
    </location>
</feature>
<keyword evidence="2" id="KW-0597">Phosphoprotein</keyword>
<dbReference type="Gene3D" id="3.40.50.12780">
    <property type="entry name" value="N-terminal domain of ligase-like"/>
    <property type="match status" value="1"/>
</dbReference>
<evidence type="ECO:0000259" key="6">
    <source>
        <dbReference type="PROSITE" id="PS50075"/>
    </source>
</evidence>
<dbReference type="GO" id="GO:0016874">
    <property type="term" value="F:ligase activity"/>
    <property type="evidence" value="ECO:0007669"/>
    <property type="project" value="UniProtKB-KW"/>
</dbReference>
<feature type="compositionally biased region" description="Low complexity" evidence="5">
    <location>
        <begin position="1115"/>
        <end position="1126"/>
    </location>
</feature>
<feature type="compositionally biased region" description="Low complexity" evidence="5">
    <location>
        <begin position="90"/>
        <end position="99"/>
    </location>
</feature>
<dbReference type="GO" id="GO:0043041">
    <property type="term" value="P:amino acid activation for nonribosomal peptide biosynthetic process"/>
    <property type="evidence" value="ECO:0007669"/>
    <property type="project" value="TreeGrafter"/>
</dbReference>
<dbReference type="InterPro" id="IPR001242">
    <property type="entry name" value="Condensation_dom"/>
</dbReference>
<evidence type="ECO:0000313" key="8">
    <source>
        <dbReference type="Proteomes" id="UP000639643"/>
    </source>
</evidence>
<name>A0A8H6JPF1_9PEZI</name>
<comment type="similarity">
    <text evidence="4">Belongs to the NRP synthetase family.</text>
</comment>
<protein>
    <submittedName>
        <fullName evidence="7">Nonribosomal peptide synthase</fullName>
    </submittedName>
</protein>
<comment type="caution">
    <text evidence="7">The sequence shown here is derived from an EMBL/GenBank/DDBJ whole genome shotgun (WGS) entry which is preliminary data.</text>
</comment>
<dbReference type="InterPro" id="IPR009081">
    <property type="entry name" value="PP-bd_ACP"/>
</dbReference>
<dbReference type="SUPFAM" id="SSF56801">
    <property type="entry name" value="Acetyl-CoA synthetase-like"/>
    <property type="match status" value="1"/>
</dbReference>
<dbReference type="Gene3D" id="3.30.300.30">
    <property type="match status" value="1"/>
</dbReference>
<dbReference type="PROSITE" id="PS00455">
    <property type="entry name" value="AMP_BINDING"/>
    <property type="match status" value="1"/>
</dbReference>
<gene>
    <name evidence="7" type="ORF">CMUS01_12244</name>
</gene>
<dbReference type="InterPro" id="IPR020806">
    <property type="entry name" value="PKS_PP-bd"/>
</dbReference>
<evidence type="ECO:0000313" key="7">
    <source>
        <dbReference type="EMBL" id="KAF6816598.1"/>
    </source>
</evidence>
<dbReference type="Pfam" id="PF00668">
    <property type="entry name" value="Condensation"/>
    <property type="match status" value="2"/>
</dbReference>
<evidence type="ECO:0000256" key="4">
    <source>
        <dbReference type="ARBA" id="ARBA00029454"/>
    </source>
</evidence>
<dbReference type="CDD" id="cd19537">
    <property type="entry name" value="C_NRPS-like"/>
    <property type="match status" value="1"/>
</dbReference>
<evidence type="ECO:0000256" key="3">
    <source>
        <dbReference type="ARBA" id="ARBA00022598"/>
    </source>
</evidence>
<dbReference type="Gene3D" id="3.30.559.30">
    <property type="entry name" value="Nonribosomal peptide synthetase, condensation domain"/>
    <property type="match status" value="2"/>
</dbReference>
<evidence type="ECO:0000256" key="2">
    <source>
        <dbReference type="ARBA" id="ARBA00022553"/>
    </source>
</evidence>
<dbReference type="SUPFAM" id="SSF47336">
    <property type="entry name" value="ACP-like"/>
    <property type="match status" value="2"/>
</dbReference>
<dbReference type="SUPFAM" id="SSF52777">
    <property type="entry name" value="CoA-dependent acyltransferases"/>
    <property type="match status" value="3"/>
</dbReference>
<dbReference type="SMART" id="SM00823">
    <property type="entry name" value="PKS_PP"/>
    <property type="match status" value="1"/>
</dbReference>
<dbReference type="InterPro" id="IPR023213">
    <property type="entry name" value="CAT-like_dom_sf"/>
</dbReference>
<dbReference type="OrthoDB" id="416786at2759"/>
<dbReference type="Gene3D" id="1.10.1200.10">
    <property type="entry name" value="ACP-like"/>
    <property type="match status" value="2"/>
</dbReference>
<feature type="region of interest" description="Disordered" evidence="5">
    <location>
        <begin position="90"/>
        <end position="116"/>
    </location>
</feature>
<dbReference type="Gene3D" id="3.30.559.10">
    <property type="entry name" value="Chloramphenicol acetyltransferase-like domain"/>
    <property type="match status" value="2"/>
</dbReference>
<reference evidence="7" key="1">
    <citation type="journal article" date="2020" name="Phytopathology">
        <title>Genome Sequence Resources of Colletotrichum truncatum, C. plurivorum, C. musicola, and C. sojae: Four Species Pathogenic to Soybean (Glycine max).</title>
        <authorList>
            <person name="Rogerio F."/>
            <person name="Boufleur T.R."/>
            <person name="Ciampi-Guillardi M."/>
            <person name="Sukno S.A."/>
            <person name="Thon M.R."/>
            <person name="Massola Junior N.S."/>
            <person name="Baroncelli R."/>
        </authorList>
    </citation>
    <scope>NUCLEOTIDE SEQUENCE</scope>
    <source>
        <strain evidence="7">LFN0074</strain>
    </source>
</reference>
<dbReference type="GO" id="GO:0044550">
    <property type="term" value="P:secondary metabolite biosynthetic process"/>
    <property type="evidence" value="ECO:0007669"/>
    <property type="project" value="TreeGrafter"/>
</dbReference>
<dbReference type="PROSITE" id="PS50075">
    <property type="entry name" value="CARRIER"/>
    <property type="match status" value="1"/>
</dbReference>
<dbReference type="Pfam" id="PF00550">
    <property type="entry name" value="PP-binding"/>
    <property type="match status" value="2"/>
</dbReference>
<keyword evidence="8" id="KW-1185">Reference proteome</keyword>
<evidence type="ECO:0000256" key="1">
    <source>
        <dbReference type="ARBA" id="ARBA00022450"/>
    </source>
</evidence>
<dbReference type="PROSITE" id="PS00012">
    <property type="entry name" value="PHOSPHOPANTETHEINE"/>
    <property type="match status" value="1"/>
</dbReference>
<dbReference type="InterPro" id="IPR042099">
    <property type="entry name" value="ANL_N_sf"/>
</dbReference>
<dbReference type="Pfam" id="PF00501">
    <property type="entry name" value="AMP-binding"/>
    <property type="match status" value="1"/>
</dbReference>
<organism evidence="7 8">
    <name type="scientific">Colletotrichum musicola</name>
    <dbReference type="NCBI Taxonomy" id="2175873"/>
    <lineage>
        <taxon>Eukaryota</taxon>
        <taxon>Fungi</taxon>
        <taxon>Dikarya</taxon>
        <taxon>Ascomycota</taxon>
        <taxon>Pezizomycotina</taxon>
        <taxon>Sordariomycetes</taxon>
        <taxon>Hypocreomycetidae</taxon>
        <taxon>Glomerellales</taxon>
        <taxon>Glomerellaceae</taxon>
        <taxon>Colletotrichum</taxon>
        <taxon>Colletotrichum orchidearum species complex</taxon>
    </lineage>
</organism>
<sequence length="1713" mass="186674">MMDSADPEGEMVMDLVSCAALVLATPPGKIDLLASFVVNGGDSLKAILLQSMMRSRGHAVTREDLLTKPTIGDIVKDACRPRLRDVDTSWASASSSVTSHPATCSPEPASSTAGSSVSVPVSECAGASQNPEADVRVVEGAGGGPSHGGEHGSAVPIPGSIKQSEPPQRPCDLLTELQLSLAHETITHCGSNIITYVETHHPENAETYRQAWMQVLMDEAIFGQSCLGPLFSNESRTSISASRTGPDHERSAGLHINSEEWPGWTLDLGRVEKPADGDDGPALMEITAKIHHALIDAYSLHALVHKVRARANGMTTKPGTSFWDWARLLRRHQEENKPDGDRFWAEKIEKHADAKGCFVLPEPARDLRLEARQVERMHFAVDPAAIDTRARSLGVTSAAIFYAAWTLVVATYTDSDSIVFGSVLSGRGLDVPGSLDAIGPVINVLPLHVAVRRGATLREFIWGLFVDTVTLEGLTWTSTDNGFRRDYESALSVEMQLSEVPAAGSGAYPAMPIGHSASQHSRVPISVTVKDASLVTIDMHSSRYRPRDAQLVADCYERALDTVLTTTADAKVHDAMQGLLSCPSYSQLMRWGNGITGLTTRASVKDDDLVTLFGAAASVNRDGVALEKGDRTMTYAELQARSDVICDTLASVVTPGDVVCVHSDRSMDWICAIWGVLKAGCTYCSLDPQLPASYRESMVNAVSAKAFVTATTEQLGAWRPRSVGLAFSVESVSCRAPRDASTMVRTPGLAPDLAPAAPRTPRPRSWPRPHQPAYICFTSGSTGAPKPVVCTHAGLVAFQRDPTVRLMAKPGVRISQVMSVAFDGSIHEIFSALTYGATLVLPSTSQDVLSVLTRVDSAVLTPSIARALHPADFPGLQTVYLVGEPVPQAVADVWTACKDVYNMYGPTEATCGATIKRLRHGEAVTIGRPNPSTRIYVLNSSGGLSQPGMVGRIHLAGVQVSRGYHGMSDQTDAVFRPDDIMGNGEMSYDTGDMGYWDERGELVCVGRRDRQMKLRGYRVDLNDLEIRIVRAVPEADAVVVTVRRGLVDELLAMLQPAGLDVTEIRSRLEDSLPRYLIPGHIIAADNIPTTPAGKVDYKAIAAIDVSTRAGAGAETNPDPNPDMTPDQAESDPVTDTEETVALAYSAVLPRTAARRPIHRDQSFGELGGHSMDQIKLARHLAQALGIPVPLRMVICNPSIKALASAIDQARGAFPLATAPAKSRANATAPDRVAPIEADWLEKYRVQDGTWCFNVSSLHRFEPDQVDVNRLEKTLNSVLRRHPVLRSTYQSDGSRRKPEHCRVLTPHSPRVQRLRVLDVWSELNRPFVFDQLQQEHPVRVLLTDDTFLVVMSHIVADYTALATVLREASALYLRQELPVLSADDGEAYTYPPRQLCGMDLAEDLKEYWLSTLADLPKPPGILSSAPRRTSYRGRSVVFEFEEAISRQILACRLSQSVSLQHVAMAAVALGLVTGEQQKAGTHVDVVMGVPHINRSTAEQMDMVGLFLQPLPVRIRHDGDTSGNKPASLLREVQQSTQAALARGIPWHQLLDLARCTPDYPDHPLFDVMVSFHEPEMVQQLRMDIPTLEPCFAWSSGAKFKVMCEFTAVADDCVLLRVEYDDGCIHQEEDLRRFIRDVAAAMATLTSNPESMSSSVSDAQGQVTSPQFQRHGHHWGMFWDERALLGKRMSDWPLRNACTWKADGTNEIDRSTQDP</sequence>
<dbReference type="InterPro" id="IPR020845">
    <property type="entry name" value="AMP-binding_CS"/>
</dbReference>
<dbReference type="GO" id="GO:0031177">
    <property type="term" value="F:phosphopantetheine binding"/>
    <property type="evidence" value="ECO:0007669"/>
    <property type="project" value="InterPro"/>
</dbReference>
<dbReference type="Proteomes" id="UP000639643">
    <property type="component" value="Unassembled WGS sequence"/>
</dbReference>
<evidence type="ECO:0000256" key="5">
    <source>
        <dbReference type="SAM" id="MobiDB-lite"/>
    </source>
</evidence>
<keyword evidence="3" id="KW-0436">Ligase</keyword>
<dbReference type="EMBL" id="WIGM01000672">
    <property type="protein sequence ID" value="KAF6816598.1"/>
    <property type="molecule type" value="Genomic_DNA"/>
</dbReference>
<dbReference type="PANTHER" id="PTHR45527">
    <property type="entry name" value="NONRIBOSOMAL PEPTIDE SYNTHETASE"/>
    <property type="match status" value="1"/>
</dbReference>
<dbReference type="InterPro" id="IPR000873">
    <property type="entry name" value="AMP-dep_synth/lig_dom"/>
</dbReference>
<feature type="region of interest" description="Disordered" evidence="5">
    <location>
        <begin position="742"/>
        <end position="767"/>
    </location>
</feature>
<proteinExistence type="inferred from homology"/>
<dbReference type="InterPro" id="IPR006162">
    <property type="entry name" value="Ppantetheine_attach_site"/>
</dbReference>
<dbReference type="InterPro" id="IPR045851">
    <property type="entry name" value="AMP-bd_C_sf"/>
</dbReference>
<keyword evidence="1" id="KW-0596">Phosphopantetheine</keyword>
<dbReference type="PANTHER" id="PTHR45527:SF11">
    <property type="entry name" value="NONRIBOSOMAL PEPTIDE SYNTHETASE 5"/>
    <property type="match status" value="1"/>
</dbReference>
<accession>A0A8H6JPF1</accession>
<feature type="compositionally biased region" description="Low complexity" evidence="5">
    <location>
        <begin position="747"/>
        <end position="757"/>
    </location>
</feature>
<dbReference type="InterPro" id="IPR036736">
    <property type="entry name" value="ACP-like_sf"/>
</dbReference>
<dbReference type="GO" id="GO:0005737">
    <property type="term" value="C:cytoplasm"/>
    <property type="evidence" value="ECO:0007669"/>
    <property type="project" value="TreeGrafter"/>
</dbReference>
<feature type="domain" description="Carrier" evidence="6">
    <location>
        <begin position="1131"/>
        <end position="1210"/>
    </location>
</feature>